<comment type="catalytic activity">
    <reaction evidence="4">
        <text>[protein]-peptidylproline (omega=180) = [protein]-peptidylproline (omega=0)</text>
        <dbReference type="Rhea" id="RHEA:16237"/>
        <dbReference type="Rhea" id="RHEA-COMP:10747"/>
        <dbReference type="Rhea" id="RHEA-COMP:10748"/>
        <dbReference type="ChEBI" id="CHEBI:83833"/>
        <dbReference type="ChEBI" id="CHEBI:83834"/>
        <dbReference type="EC" id="5.2.1.8"/>
    </reaction>
</comment>
<keyword evidence="3 4" id="KW-0413">Isomerase</keyword>
<dbReference type="EMBL" id="VJVV01000017">
    <property type="protein sequence ID" value="TRO78485.1"/>
    <property type="molecule type" value="Genomic_DNA"/>
</dbReference>
<feature type="chain" id="PRO_5022263707" description="Peptidyl-prolyl cis-trans isomerase" evidence="4">
    <location>
        <begin position="22"/>
        <end position="190"/>
    </location>
</feature>
<comment type="caution">
    <text evidence="6">The sequence shown here is derived from an EMBL/GenBank/DDBJ whole genome shotgun (WGS) entry which is preliminary data.</text>
</comment>
<dbReference type="RefSeq" id="WP_092054973.1">
    <property type="nucleotide sequence ID" value="NZ_FOJJ01000009.1"/>
</dbReference>
<gene>
    <name evidence="6" type="ORF">FL622_16060</name>
</gene>
<dbReference type="EC" id="5.2.1.8" evidence="4"/>
<proteinExistence type="inferred from homology"/>
<dbReference type="InterPro" id="IPR029000">
    <property type="entry name" value="Cyclophilin-like_dom_sf"/>
</dbReference>
<evidence type="ECO:0000256" key="1">
    <source>
        <dbReference type="ARBA" id="ARBA00007365"/>
    </source>
</evidence>
<evidence type="ECO:0000256" key="4">
    <source>
        <dbReference type="RuleBase" id="RU363019"/>
    </source>
</evidence>
<comment type="similarity">
    <text evidence="1 4">Belongs to the cyclophilin-type PPIase family.</text>
</comment>
<dbReference type="PROSITE" id="PS50072">
    <property type="entry name" value="CSA_PPIASE_2"/>
    <property type="match status" value="1"/>
</dbReference>
<dbReference type="PANTHER" id="PTHR43246">
    <property type="entry name" value="PEPTIDYL-PROLYL CIS-TRANS ISOMERASE CYP38, CHLOROPLASTIC"/>
    <property type="match status" value="1"/>
</dbReference>
<evidence type="ECO:0000259" key="5">
    <source>
        <dbReference type="PROSITE" id="PS50072"/>
    </source>
</evidence>
<protein>
    <recommendedName>
        <fullName evidence="4">Peptidyl-prolyl cis-trans isomerase</fullName>
        <shortName evidence="4">PPIase</shortName>
        <ecNumber evidence="4">5.2.1.8</ecNumber>
    </recommendedName>
</protein>
<dbReference type="GO" id="GO:0006457">
    <property type="term" value="P:protein folding"/>
    <property type="evidence" value="ECO:0007669"/>
    <property type="project" value="InterPro"/>
</dbReference>
<evidence type="ECO:0000313" key="7">
    <source>
        <dbReference type="Proteomes" id="UP000317155"/>
    </source>
</evidence>
<accession>A0A550J5L3</accession>
<dbReference type="InterPro" id="IPR002130">
    <property type="entry name" value="Cyclophilin-type_PPIase_dom"/>
</dbReference>
<dbReference type="InterPro" id="IPR044665">
    <property type="entry name" value="E_coli_cyclophilin_A-like"/>
</dbReference>
<dbReference type="GO" id="GO:0003755">
    <property type="term" value="F:peptidyl-prolyl cis-trans isomerase activity"/>
    <property type="evidence" value="ECO:0007669"/>
    <property type="project" value="UniProtKB-UniRule"/>
</dbReference>
<dbReference type="InterPro" id="IPR020892">
    <property type="entry name" value="Cyclophilin-type_PPIase_CS"/>
</dbReference>
<dbReference type="PRINTS" id="PR00153">
    <property type="entry name" value="CSAPPISMRASE"/>
</dbReference>
<dbReference type="PROSITE" id="PS00170">
    <property type="entry name" value="CSA_PPIASE_1"/>
    <property type="match status" value="1"/>
</dbReference>
<reference evidence="6 7" key="1">
    <citation type="submission" date="2019-07" db="EMBL/GenBank/DDBJ databases">
        <title>Insights of Desulfuromonas acetexigens electromicrobiology.</title>
        <authorList>
            <person name="Katuri K."/>
            <person name="Sapireddy V."/>
            <person name="Shaw D.R."/>
            <person name="Saikaly P."/>
        </authorList>
    </citation>
    <scope>NUCLEOTIDE SEQUENCE [LARGE SCALE GENOMIC DNA]</scope>
    <source>
        <strain evidence="6 7">2873</strain>
    </source>
</reference>
<dbReference type="Gene3D" id="2.40.100.10">
    <property type="entry name" value="Cyclophilin-like"/>
    <property type="match status" value="1"/>
</dbReference>
<dbReference type="CDD" id="cd01920">
    <property type="entry name" value="cyclophilin_EcCYP_like"/>
    <property type="match status" value="1"/>
</dbReference>
<keyword evidence="4" id="KW-0732">Signal</keyword>
<keyword evidence="2 4" id="KW-0697">Rotamase</keyword>
<comment type="function">
    <text evidence="4">PPIases accelerate the folding of proteins. It catalyzes the cis-trans isomerization of proline imidic peptide bonds in oligopeptides.</text>
</comment>
<dbReference type="OrthoDB" id="9807797at2"/>
<dbReference type="Pfam" id="PF00160">
    <property type="entry name" value="Pro_isomerase"/>
    <property type="match status" value="1"/>
</dbReference>
<feature type="domain" description="PPIase cyclophilin-type" evidence="5">
    <location>
        <begin position="21"/>
        <end position="185"/>
    </location>
</feature>
<evidence type="ECO:0000313" key="6">
    <source>
        <dbReference type="EMBL" id="TRO78485.1"/>
    </source>
</evidence>
<dbReference type="Proteomes" id="UP000317155">
    <property type="component" value="Unassembled WGS sequence"/>
</dbReference>
<organism evidence="6 7">
    <name type="scientific">Trichloromonas acetexigens</name>
    <dbReference type="NCBI Taxonomy" id="38815"/>
    <lineage>
        <taxon>Bacteria</taxon>
        <taxon>Pseudomonadati</taxon>
        <taxon>Thermodesulfobacteriota</taxon>
        <taxon>Desulfuromonadia</taxon>
        <taxon>Desulfuromonadales</taxon>
        <taxon>Trichloromonadaceae</taxon>
        <taxon>Trichloromonas</taxon>
    </lineage>
</organism>
<dbReference type="AlphaFoldDB" id="A0A550J5L3"/>
<evidence type="ECO:0000256" key="2">
    <source>
        <dbReference type="ARBA" id="ARBA00023110"/>
    </source>
</evidence>
<sequence length="190" mass="20869">MIQRFIGVGLFFLLFSTTALAGEVALIQTSLGDIKVELNREKAPLSVANFVAYAEQGFYKDTVFHRVIKDFMIQGGGFTADMKRKETLPSIKNEATNGLKNLRGTIAMARTNVVDSATSQFFINHKDNDFLDHRGVSPATYGYAVFGRVVQGMEVVDAIAAKKTGGNGLFKDMPVEPVIIRDVKVMQEGQ</sequence>
<evidence type="ECO:0000256" key="3">
    <source>
        <dbReference type="ARBA" id="ARBA00023235"/>
    </source>
</evidence>
<keyword evidence="7" id="KW-1185">Reference proteome</keyword>
<dbReference type="SUPFAM" id="SSF50891">
    <property type="entry name" value="Cyclophilin-like"/>
    <property type="match status" value="1"/>
</dbReference>
<feature type="signal peptide" evidence="4">
    <location>
        <begin position="1"/>
        <end position="21"/>
    </location>
</feature>
<name>A0A550J5L3_9BACT</name>